<evidence type="ECO:0000259" key="1">
    <source>
        <dbReference type="Pfam" id="PF13456"/>
    </source>
</evidence>
<dbReference type="InterPro" id="IPR002156">
    <property type="entry name" value="RNaseH_domain"/>
</dbReference>
<gene>
    <name evidence="2" type="ORF">F2Q68_00031902</name>
</gene>
<evidence type="ECO:0000313" key="2">
    <source>
        <dbReference type="EMBL" id="KAF2542439.1"/>
    </source>
</evidence>
<organism evidence="2 3">
    <name type="scientific">Brassica cretica</name>
    <name type="common">Mustard</name>
    <dbReference type="NCBI Taxonomy" id="69181"/>
    <lineage>
        <taxon>Eukaryota</taxon>
        <taxon>Viridiplantae</taxon>
        <taxon>Streptophyta</taxon>
        <taxon>Embryophyta</taxon>
        <taxon>Tracheophyta</taxon>
        <taxon>Spermatophyta</taxon>
        <taxon>Magnoliopsida</taxon>
        <taxon>eudicotyledons</taxon>
        <taxon>Gunneridae</taxon>
        <taxon>Pentapetalae</taxon>
        <taxon>rosids</taxon>
        <taxon>malvids</taxon>
        <taxon>Brassicales</taxon>
        <taxon>Brassicaceae</taxon>
        <taxon>Brassiceae</taxon>
        <taxon>Brassica</taxon>
    </lineage>
</organism>
<dbReference type="Pfam" id="PF13456">
    <property type="entry name" value="RVT_3"/>
    <property type="match status" value="1"/>
</dbReference>
<proteinExistence type="predicted"/>
<evidence type="ECO:0000313" key="3">
    <source>
        <dbReference type="Proteomes" id="UP000712281"/>
    </source>
</evidence>
<dbReference type="AlphaFoldDB" id="A0A8S9GAL6"/>
<dbReference type="Proteomes" id="UP000712281">
    <property type="component" value="Unassembled WGS sequence"/>
</dbReference>
<accession>A0A8S9GAL6</accession>
<feature type="domain" description="RNase H type-1" evidence="1">
    <location>
        <begin position="4"/>
        <end position="89"/>
    </location>
</feature>
<sequence length="120" mass="13792">MFSGVSSELETEILIFSWAVEAMIDLKIGRVVFEVSNRKIYDMLIHHEMVPGPREWICRTRYSLLSLEVGCLNWVTSECNQVALEIAKSVIRDRRCQSYVAFQGPVWLETHIAREASEAT</sequence>
<reference evidence="2" key="1">
    <citation type="submission" date="2019-12" db="EMBL/GenBank/DDBJ databases">
        <title>Genome sequencing and annotation of Brassica cretica.</title>
        <authorList>
            <person name="Studholme D.J."/>
            <person name="Sarris P.F."/>
        </authorList>
    </citation>
    <scope>NUCLEOTIDE SEQUENCE</scope>
    <source>
        <strain evidence="2">PFS-001/15</strain>
        <tissue evidence="2">Leaf</tissue>
    </source>
</reference>
<dbReference type="GO" id="GO:0004523">
    <property type="term" value="F:RNA-DNA hybrid ribonuclease activity"/>
    <property type="evidence" value="ECO:0007669"/>
    <property type="project" value="InterPro"/>
</dbReference>
<protein>
    <recommendedName>
        <fullName evidence="1">RNase H type-1 domain-containing protein</fullName>
    </recommendedName>
</protein>
<name>A0A8S9GAL6_BRACR</name>
<dbReference type="GO" id="GO:0003676">
    <property type="term" value="F:nucleic acid binding"/>
    <property type="evidence" value="ECO:0007669"/>
    <property type="project" value="InterPro"/>
</dbReference>
<dbReference type="EMBL" id="QGKW02002005">
    <property type="protein sequence ID" value="KAF2542439.1"/>
    <property type="molecule type" value="Genomic_DNA"/>
</dbReference>
<comment type="caution">
    <text evidence="2">The sequence shown here is derived from an EMBL/GenBank/DDBJ whole genome shotgun (WGS) entry which is preliminary data.</text>
</comment>